<dbReference type="AlphaFoldDB" id="A0A316G3K3"/>
<dbReference type="FunFam" id="3.30.70.270:FF:000001">
    <property type="entry name" value="Diguanylate cyclase domain protein"/>
    <property type="match status" value="1"/>
</dbReference>
<accession>A0A316G3K3</accession>
<feature type="transmembrane region" description="Helical" evidence="4">
    <location>
        <begin position="726"/>
        <end position="749"/>
    </location>
</feature>
<evidence type="ECO:0000256" key="2">
    <source>
        <dbReference type="ARBA" id="ARBA00012528"/>
    </source>
</evidence>
<name>A0A316G3K3_9GAMM</name>
<organism evidence="7 8">
    <name type="scientific">Pleionea mediterranea</name>
    <dbReference type="NCBI Taxonomy" id="523701"/>
    <lineage>
        <taxon>Bacteria</taxon>
        <taxon>Pseudomonadati</taxon>
        <taxon>Pseudomonadota</taxon>
        <taxon>Gammaproteobacteria</taxon>
        <taxon>Oceanospirillales</taxon>
        <taxon>Pleioneaceae</taxon>
        <taxon>Pleionea</taxon>
    </lineage>
</organism>
<feature type="domain" description="GGDEF" evidence="6">
    <location>
        <begin position="815"/>
        <end position="954"/>
    </location>
</feature>
<evidence type="ECO:0000256" key="4">
    <source>
        <dbReference type="SAM" id="Phobius"/>
    </source>
</evidence>
<gene>
    <name evidence="7" type="ORF">C8D97_101208</name>
</gene>
<dbReference type="Proteomes" id="UP000245790">
    <property type="component" value="Unassembled WGS sequence"/>
</dbReference>
<dbReference type="Gene3D" id="2.130.10.10">
    <property type="entry name" value="YVTN repeat-like/Quinoprotein amine dehydrogenase"/>
    <property type="match status" value="4"/>
</dbReference>
<dbReference type="Pfam" id="PF07494">
    <property type="entry name" value="Reg_prop"/>
    <property type="match status" value="5"/>
</dbReference>
<dbReference type="PANTHER" id="PTHR45138">
    <property type="entry name" value="REGULATORY COMPONENTS OF SENSORY TRANSDUCTION SYSTEM"/>
    <property type="match status" value="1"/>
</dbReference>
<dbReference type="InterPro" id="IPR011110">
    <property type="entry name" value="Reg_prop"/>
</dbReference>
<evidence type="ECO:0000256" key="3">
    <source>
        <dbReference type="ARBA" id="ARBA00034247"/>
    </source>
</evidence>
<dbReference type="InterPro" id="IPR029787">
    <property type="entry name" value="Nucleotide_cyclase"/>
</dbReference>
<dbReference type="OrthoDB" id="176203at2"/>
<dbReference type="RefSeq" id="WP_109761480.1">
    <property type="nucleotide sequence ID" value="NZ_QGGU01000001.1"/>
</dbReference>
<dbReference type="Gene3D" id="3.30.70.270">
    <property type="match status" value="1"/>
</dbReference>
<dbReference type="InterPro" id="IPR043128">
    <property type="entry name" value="Rev_trsase/Diguanyl_cyclase"/>
</dbReference>
<dbReference type="PROSITE" id="PS50887">
    <property type="entry name" value="GGDEF"/>
    <property type="match status" value="1"/>
</dbReference>
<proteinExistence type="predicted"/>
<dbReference type="InterPro" id="IPR000160">
    <property type="entry name" value="GGDEF_dom"/>
</dbReference>
<comment type="cofactor">
    <cofactor evidence="1">
        <name>Mg(2+)</name>
        <dbReference type="ChEBI" id="CHEBI:18420"/>
    </cofactor>
</comment>
<keyword evidence="4" id="KW-0472">Membrane</keyword>
<keyword evidence="8" id="KW-1185">Reference proteome</keyword>
<dbReference type="SMART" id="SM00267">
    <property type="entry name" value="GGDEF"/>
    <property type="match status" value="1"/>
</dbReference>
<evidence type="ECO:0000313" key="7">
    <source>
        <dbReference type="EMBL" id="PWK54360.1"/>
    </source>
</evidence>
<dbReference type="SUPFAM" id="SSF63829">
    <property type="entry name" value="Calcium-dependent phosphotriesterase"/>
    <property type="match status" value="4"/>
</dbReference>
<dbReference type="InterPro" id="IPR011123">
    <property type="entry name" value="Y_Y_Y"/>
</dbReference>
<sequence length="962" mass="107797">MQKHFSVALFIFIFSFGTFAQDASKPSVSRQYNFHAYTVFDGLPQGQITSIQQDSHGFIWVGSYAGVTRYNGDEFDTYTDPLPSNSITSMTTDNKGRIVITTGAGFCFLTDGQFDCTPLDSHSKVSNLYQAFAAEDGSYWFAADGGLLHYHQQALTLYDESDGLPSPTVRSVLKDRKDRIWAGTRKGLSQLTGTSFEPFYPDIFGDALIQALLDTDEGVWIGSNVGLYRLDHQTDELIKVSNGQFGGNVILNLFEDSRGIIWIATYRGLYRLVNGQIERLSPQRGLKHVTTYTITEDNEGTIWIGSDAGLVKYVPGPFISYTKEQGMSNEFVRSMATDQEGRVWMGTRYGVSIFEPETESFTILDEKDLKTDRIRVYAVRMLPNGDMLIGTRSGLIHWQDGAVKRHYSTEDGLPSSYVSAFLVDSQQRIWVGTSRGLAQFKDEKIIPVKPSEFPIGGIYHLKQDNKERIWIGTGNQGVVLFDAEDESYRKIAQIPESSEFTVWNIDKDNDGNMWVGTNGNGLLKISEDLKLLDIYDSDNLLGNDYVWQVMVDSQGNIWCYTNIGLKRFSDGHFTHFDGDDGLPDLEGAATAVMEHPNGDLWFGTGYGVIRYVPGQETSIDDPPPIMMEGVWLGEKKLKSGVSLPNDVEALTARFSSLSFRDERDILFSYRLLGASNQWSKSFESNRLQLASLSPGDYTLEIKAIKSGRIASESPASFQFTIRAPFWMTWWFIGLCVLLVIAILISLIQYRTRRLAAEKSQLELLVTERTEELQSTNEELKRLVITDELTGLNNRRHLMTCLEQEVRRLSRCPEPAYLSFIILDADHFKTINDTYGHVIGDKVLTELAERIKTCCRQTDVAARYGGEEFAIILPFTDLVGALTLADKIKSSVATDSIKVKHNLEITMTVSLGVVSVDGDTLGDIEKECDQMIKQADAALYKAKRQGRNQVCFFESGDEQSTGS</sequence>
<protein>
    <recommendedName>
        <fullName evidence="2">diguanylate cyclase</fullName>
        <ecNumber evidence="2">2.7.7.65</ecNumber>
    </recommendedName>
</protein>
<feature type="signal peptide" evidence="5">
    <location>
        <begin position="1"/>
        <end position="20"/>
    </location>
</feature>
<evidence type="ECO:0000313" key="8">
    <source>
        <dbReference type="Proteomes" id="UP000245790"/>
    </source>
</evidence>
<dbReference type="EC" id="2.7.7.65" evidence="2"/>
<dbReference type="EMBL" id="QGGU01000001">
    <property type="protein sequence ID" value="PWK54360.1"/>
    <property type="molecule type" value="Genomic_DNA"/>
</dbReference>
<dbReference type="GO" id="GO:0052621">
    <property type="term" value="F:diguanylate cyclase activity"/>
    <property type="evidence" value="ECO:0007669"/>
    <property type="project" value="UniProtKB-EC"/>
</dbReference>
<dbReference type="SUPFAM" id="SSF55073">
    <property type="entry name" value="Nucleotide cyclase"/>
    <property type="match status" value="1"/>
</dbReference>
<evidence type="ECO:0000256" key="5">
    <source>
        <dbReference type="SAM" id="SignalP"/>
    </source>
</evidence>
<dbReference type="CDD" id="cd01949">
    <property type="entry name" value="GGDEF"/>
    <property type="match status" value="1"/>
</dbReference>
<dbReference type="NCBIfam" id="TIGR00254">
    <property type="entry name" value="GGDEF"/>
    <property type="match status" value="1"/>
</dbReference>
<dbReference type="Pfam" id="PF07495">
    <property type="entry name" value="Y_Y_Y"/>
    <property type="match status" value="1"/>
</dbReference>
<keyword evidence="4" id="KW-0812">Transmembrane</keyword>
<feature type="chain" id="PRO_5016388695" description="diguanylate cyclase" evidence="5">
    <location>
        <begin position="21"/>
        <end position="962"/>
    </location>
</feature>
<dbReference type="Pfam" id="PF00990">
    <property type="entry name" value="GGDEF"/>
    <property type="match status" value="1"/>
</dbReference>
<dbReference type="InterPro" id="IPR050469">
    <property type="entry name" value="Diguanylate_Cyclase"/>
</dbReference>
<dbReference type="PANTHER" id="PTHR45138:SF9">
    <property type="entry name" value="DIGUANYLATE CYCLASE DGCM-RELATED"/>
    <property type="match status" value="1"/>
</dbReference>
<evidence type="ECO:0000256" key="1">
    <source>
        <dbReference type="ARBA" id="ARBA00001946"/>
    </source>
</evidence>
<comment type="catalytic activity">
    <reaction evidence="3">
        <text>2 GTP = 3',3'-c-di-GMP + 2 diphosphate</text>
        <dbReference type="Rhea" id="RHEA:24898"/>
        <dbReference type="ChEBI" id="CHEBI:33019"/>
        <dbReference type="ChEBI" id="CHEBI:37565"/>
        <dbReference type="ChEBI" id="CHEBI:58805"/>
        <dbReference type="EC" id="2.7.7.65"/>
    </reaction>
</comment>
<reference evidence="7 8" key="1">
    <citation type="submission" date="2018-05" db="EMBL/GenBank/DDBJ databases">
        <title>Genomic Encyclopedia of Type Strains, Phase IV (KMG-IV): sequencing the most valuable type-strain genomes for metagenomic binning, comparative biology and taxonomic classification.</title>
        <authorList>
            <person name="Goeker M."/>
        </authorList>
    </citation>
    <scope>NUCLEOTIDE SEQUENCE [LARGE SCALE GENOMIC DNA]</scope>
    <source>
        <strain evidence="7 8">DSM 25350</strain>
    </source>
</reference>
<keyword evidence="4" id="KW-1133">Transmembrane helix</keyword>
<keyword evidence="5" id="KW-0732">Signal</keyword>
<dbReference type="Gene3D" id="2.60.40.10">
    <property type="entry name" value="Immunoglobulins"/>
    <property type="match status" value="1"/>
</dbReference>
<comment type="caution">
    <text evidence="7">The sequence shown here is derived from an EMBL/GenBank/DDBJ whole genome shotgun (WGS) entry which is preliminary data.</text>
</comment>
<evidence type="ECO:0000259" key="6">
    <source>
        <dbReference type="PROSITE" id="PS50887"/>
    </source>
</evidence>
<dbReference type="InterPro" id="IPR015943">
    <property type="entry name" value="WD40/YVTN_repeat-like_dom_sf"/>
</dbReference>
<dbReference type="InterPro" id="IPR013783">
    <property type="entry name" value="Ig-like_fold"/>
</dbReference>